<dbReference type="AlphaFoldDB" id="A0A1L9SP46"/>
<keyword evidence="1" id="KW-1133">Transmembrane helix</keyword>
<gene>
    <name evidence="2" type="ORF">ASPZODRAFT_1320116</name>
</gene>
<sequence>MVFFSFLLVSCFFKFHVIRLSIHIAFLSDCFGKKDGCWSFWQNKSLLCCKCHYIRSEFYFRWFIFFFLFCLISHFYLLHTYIDREGFGHALQGLIDEFPRGS</sequence>
<protein>
    <submittedName>
        <fullName evidence="2">Uncharacterized protein</fullName>
    </submittedName>
</protein>
<proteinExistence type="predicted"/>
<keyword evidence="1" id="KW-0472">Membrane</keyword>
<dbReference type="GeneID" id="34609370"/>
<evidence type="ECO:0000313" key="2">
    <source>
        <dbReference type="EMBL" id="OJJ48797.1"/>
    </source>
</evidence>
<evidence type="ECO:0000313" key="3">
    <source>
        <dbReference type="Proteomes" id="UP000184188"/>
    </source>
</evidence>
<keyword evidence="3" id="KW-1185">Reference proteome</keyword>
<evidence type="ECO:0000256" key="1">
    <source>
        <dbReference type="SAM" id="Phobius"/>
    </source>
</evidence>
<organism evidence="2 3">
    <name type="scientific">Penicilliopsis zonata CBS 506.65</name>
    <dbReference type="NCBI Taxonomy" id="1073090"/>
    <lineage>
        <taxon>Eukaryota</taxon>
        <taxon>Fungi</taxon>
        <taxon>Dikarya</taxon>
        <taxon>Ascomycota</taxon>
        <taxon>Pezizomycotina</taxon>
        <taxon>Eurotiomycetes</taxon>
        <taxon>Eurotiomycetidae</taxon>
        <taxon>Eurotiales</taxon>
        <taxon>Aspergillaceae</taxon>
        <taxon>Penicilliopsis</taxon>
    </lineage>
</organism>
<name>A0A1L9SP46_9EURO</name>
<reference evidence="3" key="1">
    <citation type="journal article" date="2017" name="Genome Biol.">
        <title>Comparative genomics reveals high biological diversity and specific adaptations in the industrially and medically important fungal genus Aspergillus.</title>
        <authorList>
            <person name="de Vries R.P."/>
            <person name="Riley R."/>
            <person name="Wiebenga A."/>
            <person name="Aguilar-Osorio G."/>
            <person name="Amillis S."/>
            <person name="Uchima C.A."/>
            <person name="Anderluh G."/>
            <person name="Asadollahi M."/>
            <person name="Askin M."/>
            <person name="Barry K."/>
            <person name="Battaglia E."/>
            <person name="Bayram O."/>
            <person name="Benocci T."/>
            <person name="Braus-Stromeyer S.A."/>
            <person name="Caldana C."/>
            <person name="Canovas D."/>
            <person name="Cerqueira G.C."/>
            <person name="Chen F."/>
            <person name="Chen W."/>
            <person name="Choi C."/>
            <person name="Clum A."/>
            <person name="Dos Santos R.A."/>
            <person name="Damasio A.R."/>
            <person name="Diallinas G."/>
            <person name="Emri T."/>
            <person name="Fekete E."/>
            <person name="Flipphi M."/>
            <person name="Freyberg S."/>
            <person name="Gallo A."/>
            <person name="Gournas C."/>
            <person name="Habgood R."/>
            <person name="Hainaut M."/>
            <person name="Harispe M.L."/>
            <person name="Henrissat B."/>
            <person name="Hilden K.S."/>
            <person name="Hope R."/>
            <person name="Hossain A."/>
            <person name="Karabika E."/>
            <person name="Karaffa L."/>
            <person name="Karanyi Z."/>
            <person name="Krasevec N."/>
            <person name="Kuo A."/>
            <person name="Kusch H."/>
            <person name="LaButti K."/>
            <person name="Lagendijk E.L."/>
            <person name="Lapidus A."/>
            <person name="Levasseur A."/>
            <person name="Lindquist E."/>
            <person name="Lipzen A."/>
            <person name="Logrieco A.F."/>
            <person name="MacCabe A."/>
            <person name="Maekelae M.R."/>
            <person name="Malavazi I."/>
            <person name="Melin P."/>
            <person name="Meyer V."/>
            <person name="Mielnichuk N."/>
            <person name="Miskei M."/>
            <person name="Molnar A.P."/>
            <person name="Mule G."/>
            <person name="Ngan C.Y."/>
            <person name="Orejas M."/>
            <person name="Orosz E."/>
            <person name="Ouedraogo J.P."/>
            <person name="Overkamp K.M."/>
            <person name="Park H.-S."/>
            <person name="Perrone G."/>
            <person name="Piumi F."/>
            <person name="Punt P.J."/>
            <person name="Ram A.F."/>
            <person name="Ramon A."/>
            <person name="Rauscher S."/>
            <person name="Record E."/>
            <person name="Riano-Pachon D.M."/>
            <person name="Robert V."/>
            <person name="Roehrig J."/>
            <person name="Ruller R."/>
            <person name="Salamov A."/>
            <person name="Salih N.S."/>
            <person name="Samson R.A."/>
            <person name="Sandor E."/>
            <person name="Sanguinetti M."/>
            <person name="Schuetze T."/>
            <person name="Sepcic K."/>
            <person name="Shelest E."/>
            <person name="Sherlock G."/>
            <person name="Sophianopoulou V."/>
            <person name="Squina F.M."/>
            <person name="Sun H."/>
            <person name="Susca A."/>
            <person name="Todd R.B."/>
            <person name="Tsang A."/>
            <person name="Unkles S.E."/>
            <person name="van de Wiele N."/>
            <person name="van Rossen-Uffink D."/>
            <person name="Oliveira J.V."/>
            <person name="Vesth T.C."/>
            <person name="Visser J."/>
            <person name="Yu J.-H."/>
            <person name="Zhou M."/>
            <person name="Andersen M.R."/>
            <person name="Archer D.B."/>
            <person name="Baker S.E."/>
            <person name="Benoit I."/>
            <person name="Brakhage A.A."/>
            <person name="Braus G.H."/>
            <person name="Fischer R."/>
            <person name="Frisvad J.C."/>
            <person name="Goldman G.H."/>
            <person name="Houbraken J."/>
            <person name="Oakley B."/>
            <person name="Pocsi I."/>
            <person name="Scazzocchio C."/>
            <person name="Seiboth B."/>
            <person name="vanKuyk P.A."/>
            <person name="Wortman J."/>
            <person name="Dyer P.S."/>
            <person name="Grigoriev I.V."/>
        </authorList>
    </citation>
    <scope>NUCLEOTIDE SEQUENCE [LARGE SCALE GENOMIC DNA]</scope>
    <source>
        <strain evidence="3">CBS 506.65</strain>
    </source>
</reference>
<feature type="transmembrane region" description="Helical" evidence="1">
    <location>
        <begin position="59"/>
        <end position="78"/>
    </location>
</feature>
<keyword evidence="1" id="KW-0812">Transmembrane</keyword>
<dbReference type="VEuPathDB" id="FungiDB:ASPZODRAFT_1320116"/>
<dbReference type="EMBL" id="KV878338">
    <property type="protein sequence ID" value="OJJ48797.1"/>
    <property type="molecule type" value="Genomic_DNA"/>
</dbReference>
<dbReference type="Proteomes" id="UP000184188">
    <property type="component" value="Unassembled WGS sequence"/>
</dbReference>
<dbReference type="RefSeq" id="XP_022583307.1">
    <property type="nucleotide sequence ID" value="XM_022722905.1"/>
</dbReference>
<accession>A0A1L9SP46</accession>